<dbReference type="InterPro" id="IPR052450">
    <property type="entry name" value="TRBD-Containing_Protein"/>
</dbReference>
<dbReference type="AlphaFoldDB" id="A0A2G5BBY1"/>
<feature type="domain" description="HTH myb-type" evidence="3">
    <location>
        <begin position="1"/>
        <end position="57"/>
    </location>
</feature>
<feature type="non-terminal residue" evidence="4">
    <location>
        <position position="1"/>
    </location>
</feature>
<evidence type="ECO:0000313" key="4">
    <source>
        <dbReference type="EMBL" id="PIA16502.1"/>
    </source>
</evidence>
<dbReference type="Proteomes" id="UP000242474">
    <property type="component" value="Unassembled WGS sequence"/>
</dbReference>
<gene>
    <name evidence="4" type="ORF">COEREDRAFT_30427</name>
</gene>
<dbReference type="SMART" id="SM00717">
    <property type="entry name" value="SANT"/>
    <property type="match status" value="1"/>
</dbReference>
<keyword evidence="5" id="KW-1185">Reference proteome</keyword>
<dbReference type="SUPFAM" id="SSF46689">
    <property type="entry name" value="Homeodomain-like"/>
    <property type="match status" value="1"/>
</dbReference>
<feature type="domain" description="Myb-like" evidence="2">
    <location>
        <begin position="2"/>
        <end position="57"/>
    </location>
</feature>
<dbReference type="Gene3D" id="1.10.246.220">
    <property type="match status" value="1"/>
</dbReference>
<evidence type="ECO:0000313" key="5">
    <source>
        <dbReference type="Proteomes" id="UP000242474"/>
    </source>
</evidence>
<dbReference type="EMBL" id="KZ303499">
    <property type="protein sequence ID" value="PIA16502.1"/>
    <property type="molecule type" value="Genomic_DNA"/>
</dbReference>
<dbReference type="OrthoDB" id="608866at2759"/>
<dbReference type="Pfam" id="PF00249">
    <property type="entry name" value="Myb_DNA-binding"/>
    <property type="match status" value="1"/>
</dbReference>
<reference evidence="4 5" key="1">
    <citation type="journal article" date="2015" name="Genome Biol. Evol.">
        <title>Phylogenomic analyses indicate that early fungi evolved digesting cell walls of algal ancestors of land plants.</title>
        <authorList>
            <person name="Chang Y."/>
            <person name="Wang S."/>
            <person name="Sekimoto S."/>
            <person name="Aerts A.L."/>
            <person name="Choi C."/>
            <person name="Clum A."/>
            <person name="LaButti K.M."/>
            <person name="Lindquist E.A."/>
            <person name="Yee Ngan C."/>
            <person name="Ohm R.A."/>
            <person name="Salamov A.A."/>
            <person name="Grigoriev I.V."/>
            <person name="Spatafora J.W."/>
            <person name="Berbee M.L."/>
        </authorList>
    </citation>
    <scope>NUCLEOTIDE SEQUENCE [LARGE SCALE GENOMIC DNA]</scope>
    <source>
        <strain evidence="4 5">NRRL 1564</strain>
    </source>
</reference>
<sequence length="57" mass="6663">SDIRRAARKWTDEETENLLQGCSKYGVGAWKKILDDPTFAFNSRTSVDLKDRFRTIR</sequence>
<dbReference type="STRING" id="763665.A0A2G5BBY1"/>
<feature type="non-terminal residue" evidence="4">
    <location>
        <position position="57"/>
    </location>
</feature>
<dbReference type="PANTHER" id="PTHR46734">
    <property type="entry name" value="TELOMERIC REPEAT-BINDING FACTOR 1 TERF1"/>
    <property type="match status" value="1"/>
</dbReference>
<name>A0A2G5BBY1_COERN</name>
<proteinExistence type="predicted"/>
<dbReference type="InterPro" id="IPR009057">
    <property type="entry name" value="Homeodomain-like_sf"/>
</dbReference>
<dbReference type="PANTHER" id="PTHR46734:SF1">
    <property type="entry name" value="TELOMERIC REPEAT-BINDING FACTOR 1"/>
    <property type="match status" value="1"/>
</dbReference>
<dbReference type="InterPro" id="IPR017930">
    <property type="entry name" value="Myb_dom"/>
</dbReference>
<evidence type="ECO:0000256" key="1">
    <source>
        <dbReference type="ARBA" id="ARBA00023242"/>
    </source>
</evidence>
<organism evidence="4 5">
    <name type="scientific">Coemansia reversa (strain ATCC 12441 / NRRL 1564)</name>
    <dbReference type="NCBI Taxonomy" id="763665"/>
    <lineage>
        <taxon>Eukaryota</taxon>
        <taxon>Fungi</taxon>
        <taxon>Fungi incertae sedis</taxon>
        <taxon>Zoopagomycota</taxon>
        <taxon>Kickxellomycotina</taxon>
        <taxon>Kickxellomycetes</taxon>
        <taxon>Kickxellales</taxon>
        <taxon>Kickxellaceae</taxon>
        <taxon>Coemansia</taxon>
    </lineage>
</organism>
<evidence type="ECO:0000259" key="2">
    <source>
        <dbReference type="PROSITE" id="PS50090"/>
    </source>
</evidence>
<dbReference type="PROSITE" id="PS51294">
    <property type="entry name" value="HTH_MYB"/>
    <property type="match status" value="1"/>
</dbReference>
<dbReference type="PROSITE" id="PS50090">
    <property type="entry name" value="MYB_LIKE"/>
    <property type="match status" value="1"/>
</dbReference>
<dbReference type="InterPro" id="IPR001005">
    <property type="entry name" value="SANT/Myb"/>
</dbReference>
<accession>A0A2G5BBY1</accession>
<keyword evidence="1" id="KW-0539">Nucleus</keyword>
<evidence type="ECO:0000259" key="3">
    <source>
        <dbReference type="PROSITE" id="PS51294"/>
    </source>
</evidence>
<dbReference type="CDD" id="cd11660">
    <property type="entry name" value="SANT_TRF"/>
    <property type="match status" value="1"/>
</dbReference>
<protein>
    <submittedName>
        <fullName evidence="4">Uncharacterized protein</fullName>
    </submittedName>
</protein>